<organism evidence="8 9">
    <name type="scientific">Parendozoicomonas callyspongiae</name>
    <dbReference type="NCBI Taxonomy" id="2942213"/>
    <lineage>
        <taxon>Bacteria</taxon>
        <taxon>Pseudomonadati</taxon>
        <taxon>Pseudomonadota</taxon>
        <taxon>Gammaproteobacteria</taxon>
        <taxon>Oceanospirillales</taxon>
        <taxon>Endozoicomonadaceae</taxon>
        <taxon>Parendozoicomonas</taxon>
    </lineage>
</organism>
<dbReference type="EMBL" id="JAMFLX010000014">
    <property type="protein sequence ID" value="MCL6270564.1"/>
    <property type="molecule type" value="Genomic_DNA"/>
</dbReference>
<dbReference type="InterPro" id="IPR006972">
    <property type="entry name" value="BipB-like_C"/>
</dbReference>
<evidence type="ECO:0000313" key="9">
    <source>
        <dbReference type="Proteomes" id="UP001203338"/>
    </source>
</evidence>
<dbReference type="Pfam" id="PF04888">
    <property type="entry name" value="SseC"/>
    <property type="match status" value="1"/>
</dbReference>
<name>A0ABT0PGR7_9GAMM</name>
<evidence type="ECO:0000256" key="6">
    <source>
        <dbReference type="SAM" id="Phobius"/>
    </source>
</evidence>
<evidence type="ECO:0000259" key="7">
    <source>
        <dbReference type="Pfam" id="PF04888"/>
    </source>
</evidence>
<proteinExistence type="inferred from homology"/>
<gene>
    <name evidence="8" type="primary">sctE</name>
    <name evidence="8" type="ORF">M3P05_11580</name>
</gene>
<feature type="compositionally biased region" description="Gly residues" evidence="5">
    <location>
        <begin position="134"/>
        <end position="146"/>
    </location>
</feature>
<dbReference type="RefSeq" id="WP_249699805.1">
    <property type="nucleotide sequence ID" value="NZ_JAMFLX010000014.1"/>
</dbReference>
<feature type="transmembrane region" description="Helical" evidence="6">
    <location>
        <begin position="299"/>
        <end position="316"/>
    </location>
</feature>
<accession>A0ABT0PGR7</accession>
<evidence type="ECO:0000256" key="4">
    <source>
        <dbReference type="ARBA" id="ARBA00035640"/>
    </source>
</evidence>
<comment type="subcellular location">
    <subcellularLocation>
        <location evidence="1">Host membrane</location>
        <topology evidence="1">Multi-pass membrane protein</topology>
    </subcellularLocation>
</comment>
<comment type="caution">
    <text evidence="8">The sequence shown here is derived from an EMBL/GenBank/DDBJ whole genome shotgun (WGS) entry which is preliminary data.</text>
</comment>
<keyword evidence="3" id="KW-0843">Virulence</keyword>
<keyword evidence="6" id="KW-0472">Membrane</keyword>
<comment type="similarity">
    <text evidence="4">Belongs to the SctE/SipB/YopB family.</text>
</comment>
<evidence type="ECO:0000256" key="1">
    <source>
        <dbReference type="ARBA" id="ARBA00004301"/>
    </source>
</evidence>
<feature type="compositionally biased region" description="Polar residues" evidence="5">
    <location>
        <begin position="16"/>
        <end position="33"/>
    </location>
</feature>
<keyword evidence="6" id="KW-0812">Transmembrane</keyword>
<feature type="region of interest" description="Disordered" evidence="5">
    <location>
        <begin position="1"/>
        <end position="76"/>
    </location>
</feature>
<feature type="region of interest" description="Disordered" evidence="5">
    <location>
        <begin position="108"/>
        <end position="165"/>
    </location>
</feature>
<sequence>MSGTGGIRVDHGGAVQNLTPSNSSGKAGQTQTAEHVGRGFSNKNSVSHQRNAKFKGDAAGRERSVRLPKPTVDPAKVTNPALQAQIAQGIDTTELVFTFEDILSELASSEEQDGADSDVSATGLFSSTRQKGGSRQGGGDQSGYQGGQQQVSFEQPAAGVTDEAQKLAAMEQEALHVFDKVLAIESAPPEVMEQLKASSAKLADAVLSGNIEDVARMLSEVQTKLQDTRIKFDEQAIRTSRLKRSQVSQQRIEKLTEALEKLKESKKAGTIGKIFGAIATAIMVVVAAVTIATGVGAKAGIMLIMAATIMVAMTISQNTGDWMTNLGGLIKDDKAQLVMGLAWAILAAALSLGSGFVAGKSKVVTDAATTTVQQTTNAATQAAQQGANAAAQGAQQSANTAAQTAQQSAAVVQETAKQAAKTATDVADDAVEQATKVAVKSAQESAKEAAKSTAEATKEATKETTKQLAEISKKEMYFRRAAHIGRFTQGASQAVEGSAQISSSASRYEGEMYQASATDDLAELTKLQLQMEDWMEAIGRALQEIQEGQQIASDMLSQAQQNKFTIARNI</sequence>
<evidence type="ECO:0000313" key="8">
    <source>
        <dbReference type="EMBL" id="MCL6270564.1"/>
    </source>
</evidence>
<keyword evidence="6" id="KW-1133">Transmembrane helix</keyword>
<feature type="compositionally biased region" description="Basic and acidic residues" evidence="5">
    <location>
        <begin position="54"/>
        <end position="65"/>
    </location>
</feature>
<evidence type="ECO:0000256" key="3">
    <source>
        <dbReference type="ARBA" id="ARBA00023026"/>
    </source>
</evidence>
<feature type="transmembrane region" description="Helical" evidence="6">
    <location>
        <begin position="271"/>
        <end position="293"/>
    </location>
</feature>
<protein>
    <submittedName>
        <fullName evidence="8">Type III secretion system translocon subunit SctE</fullName>
    </submittedName>
</protein>
<keyword evidence="2" id="KW-1043">Host membrane</keyword>
<feature type="domain" description="Translocator protein BipB-like C-terminal" evidence="7">
    <location>
        <begin position="217"/>
        <end position="414"/>
    </location>
</feature>
<dbReference type="Proteomes" id="UP001203338">
    <property type="component" value="Unassembled WGS sequence"/>
</dbReference>
<reference evidence="8 9" key="1">
    <citation type="submission" date="2022-05" db="EMBL/GenBank/DDBJ databases">
        <authorList>
            <person name="Park J.-S."/>
        </authorList>
    </citation>
    <scope>NUCLEOTIDE SEQUENCE [LARGE SCALE GENOMIC DNA]</scope>
    <source>
        <strain evidence="8 9">2012CJ34-2</strain>
    </source>
</reference>
<feature type="transmembrane region" description="Helical" evidence="6">
    <location>
        <begin position="337"/>
        <end position="358"/>
    </location>
</feature>
<keyword evidence="9" id="KW-1185">Reference proteome</keyword>
<evidence type="ECO:0000256" key="5">
    <source>
        <dbReference type="SAM" id="MobiDB-lite"/>
    </source>
</evidence>
<evidence type="ECO:0000256" key="2">
    <source>
        <dbReference type="ARBA" id="ARBA00022870"/>
    </source>
</evidence>